<evidence type="ECO:0000256" key="1">
    <source>
        <dbReference type="SAM" id="MobiDB-lite"/>
    </source>
</evidence>
<dbReference type="AlphaFoldDB" id="A0A9Q1K477"/>
<organism evidence="2 3">
    <name type="scientific">Carnegiea gigantea</name>
    <dbReference type="NCBI Taxonomy" id="171969"/>
    <lineage>
        <taxon>Eukaryota</taxon>
        <taxon>Viridiplantae</taxon>
        <taxon>Streptophyta</taxon>
        <taxon>Embryophyta</taxon>
        <taxon>Tracheophyta</taxon>
        <taxon>Spermatophyta</taxon>
        <taxon>Magnoliopsida</taxon>
        <taxon>eudicotyledons</taxon>
        <taxon>Gunneridae</taxon>
        <taxon>Pentapetalae</taxon>
        <taxon>Caryophyllales</taxon>
        <taxon>Cactineae</taxon>
        <taxon>Cactaceae</taxon>
        <taxon>Cactoideae</taxon>
        <taxon>Echinocereeae</taxon>
        <taxon>Carnegiea</taxon>
    </lineage>
</organism>
<dbReference type="Proteomes" id="UP001153076">
    <property type="component" value="Unassembled WGS sequence"/>
</dbReference>
<protein>
    <submittedName>
        <fullName evidence="2">Uncharacterized protein</fullName>
    </submittedName>
</protein>
<feature type="compositionally biased region" description="Basic and acidic residues" evidence="1">
    <location>
        <begin position="137"/>
        <end position="148"/>
    </location>
</feature>
<name>A0A9Q1K477_9CARY</name>
<reference evidence="2" key="1">
    <citation type="submission" date="2022-04" db="EMBL/GenBank/DDBJ databases">
        <title>Carnegiea gigantea Genome sequencing and assembly v2.</title>
        <authorList>
            <person name="Copetti D."/>
            <person name="Sanderson M.J."/>
            <person name="Burquez A."/>
            <person name="Wojciechowski M.F."/>
        </authorList>
    </citation>
    <scope>NUCLEOTIDE SEQUENCE</scope>
    <source>
        <strain evidence="2">SGP5-SGP5p</strain>
        <tissue evidence="2">Aerial part</tissue>
    </source>
</reference>
<comment type="caution">
    <text evidence="2">The sequence shown here is derived from an EMBL/GenBank/DDBJ whole genome shotgun (WGS) entry which is preliminary data.</text>
</comment>
<feature type="compositionally biased region" description="Basic and acidic residues" evidence="1">
    <location>
        <begin position="178"/>
        <end position="202"/>
    </location>
</feature>
<dbReference type="EMBL" id="JAKOGI010000339">
    <property type="protein sequence ID" value="KAJ8436520.1"/>
    <property type="molecule type" value="Genomic_DNA"/>
</dbReference>
<keyword evidence="3" id="KW-1185">Reference proteome</keyword>
<accession>A0A9Q1K477</accession>
<feature type="region of interest" description="Disordered" evidence="1">
    <location>
        <begin position="31"/>
        <end position="56"/>
    </location>
</feature>
<feature type="compositionally biased region" description="Basic and acidic residues" evidence="1">
    <location>
        <begin position="31"/>
        <end position="41"/>
    </location>
</feature>
<sequence>MHVTEQGKGAVRKYPEWPQRKRLAINSQTFRKIEKRRDRQGGRRWRREKQGKGVSVECSAKVTGGDAMGADQPSTLGGRKAVAMQWDELGKGGRLCVWSEEEGGVDNIVLELYVKRSLKMKLRRTGGSSQGSSVRGECARGEHSEAVGKRKRRMSKEKVVSGNDEVSEFREGMYGGRQADKDGKGKGNREGKRLKQEVEYGKGRHGKGGKG</sequence>
<evidence type="ECO:0000313" key="3">
    <source>
        <dbReference type="Proteomes" id="UP001153076"/>
    </source>
</evidence>
<feature type="region of interest" description="Disordered" evidence="1">
    <location>
        <begin position="124"/>
        <end position="211"/>
    </location>
</feature>
<gene>
    <name evidence="2" type="ORF">Cgig2_026635</name>
</gene>
<evidence type="ECO:0000313" key="2">
    <source>
        <dbReference type="EMBL" id="KAJ8436520.1"/>
    </source>
</evidence>
<proteinExistence type="predicted"/>